<dbReference type="PANTHER" id="PTHR12585">
    <property type="entry name" value="SCC1 / RAD21 FAMILY MEMBER"/>
    <property type="match status" value="1"/>
</dbReference>
<feature type="region of interest" description="Disordered" evidence="3">
    <location>
        <begin position="326"/>
        <end position="365"/>
    </location>
</feature>
<dbReference type="VEuPathDB" id="FungiDB:VP01_583g2"/>
<evidence type="ECO:0000256" key="1">
    <source>
        <dbReference type="ARBA" id="ARBA00004123"/>
    </source>
</evidence>
<proteinExistence type="predicted"/>
<evidence type="ECO:0000313" key="7">
    <source>
        <dbReference type="Proteomes" id="UP000037035"/>
    </source>
</evidence>
<feature type="domain" description="Rad21/Rec8-like protein N-terminal" evidence="5">
    <location>
        <begin position="1"/>
        <end position="77"/>
    </location>
</feature>
<name>A0A0L6UI11_9BASI</name>
<dbReference type="OrthoDB" id="10071381at2759"/>
<feature type="compositionally biased region" description="Basic and acidic residues" evidence="3">
    <location>
        <begin position="338"/>
        <end position="352"/>
    </location>
</feature>
<dbReference type="InterPro" id="IPR006909">
    <property type="entry name" value="Rad21/Rec8_C_eu"/>
</dbReference>
<evidence type="ECO:0000256" key="2">
    <source>
        <dbReference type="ARBA" id="ARBA00023242"/>
    </source>
</evidence>
<dbReference type="InterPro" id="IPR039781">
    <property type="entry name" value="Rad21/Rec8-like"/>
</dbReference>
<dbReference type="GO" id="GO:1990414">
    <property type="term" value="P:replication-born double-strand break repair via sister chromatid exchange"/>
    <property type="evidence" value="ECO:0007669"/>
    <property type="project" value="TreeGrafter"/>
</dbReference>
<keyword evidence="2" id="KW-0539">Nucleus</keyword>
<dbReference type="Pfam" id="PF04825">
    <property type="entry name" value="Rad21_Rec8_N"/>
    <property type="match status" value="1"/>
</dbReference>
<protein>
    <recommendedName>
        <fullName evidence="8">Rad21/Rec8-like protein N-terminal domain-containing protein</fullName>
    </recommendedName>
</protein>
<reference evidence="6 7" key="1">
    <citation type="submission" date="2015-08" db="EMBL/GenBank/DDBJ databases">
        <title>Next Generation Sequencing and Analysis of the Genome of Puccinia sorghi L Schw, the Causal Agent of Maize Common Rust.</title>
        <authorList>
            <person name="Rochi L."/>
            <person name="Burguener G."/>
            <person name="Darino M."/>
            <person name="Turjanski A."/>
            <person name="Kreff E."/>
            <person name="Dieguez M.J."/>
            <person name="Sacco F."/>
        </authorList>
    </citation>
    <scope>NUCLEOTIDE SEQUENCE [LARGE SCALE GENOMIC DNA]</scope>
    <source>
        <strain evidence="6 7">RO10H11247</strain>
    </source>
</reference>
<comment type="subcellular location">
    <subcellularLocation>
        <location evidence="1">Nucleus</location>
    </subcellularLocation>
</comment>
<dbReference type="Pfam" id="PF04824">
    <property type="entry name" value="Rad21_Rec8"/>
    <property type="match status" value="1"/>
</dbReference>
<dbReference type="InterPro" id="IPR006910">
    <property type="entry name" value="Rad21_Rec8_N"/>
</dbReference>
<evidence type="ECO:0000259" key="5">
    <source>
        <dbReference type="Pfam" id="PF04825"/>
    </source>
</evidence>
<dbReference type="Proteomes" id="UP000037035">
    <property type="component" value="Unassembled WGS sequence"/>
</dbReference>
<gene>
    <name evidence="6" type="ORF">VP01_583g2</name>
</gene>
<evidence type="ECO:0000259" key="4">
    <source>
        <dbReference type="Pfam" id="PF04824"/>
    </source>
</evidence>
<dbReference type="AlphaFoldDB" id="A0A0L6UI11"/>
<accession>A0A0L6UI11</accession>
<feature type="domain" description="Rad21/Rec8-like protein C-terminal eukaryotic" evidence="4">
    <location>
        <begin position="770"/>
        <end position="806"/>
    </location>
</feature>
<dbReference type="GO" id="GO:0005634">
    <property type="term" value="C:nucleus"/>
    <property type="evidence" value="ECO:0007669"/>
    <property type="project" value="UniProtKB-SubCell"/>
</dbReference>
<comment type="caution">
    <text evidence="6">The sequence shown here is derived from an EMBL/GenBank/DDBJ whole genome shotgun (WGS) entry which is preliminary data.</text>
</comment>
<sequence length="812" mass="91187">MFFSSDLLTKRHRSGWSLYWLAAVSSNFKSATARISKKELLGANLPEACSTLTQPPEPLALRLSSTLLLGIVRVYGHVSSSCKMHNTTFPGAACCSINQKDVMPHRRGGCKSLFFRSLVIPNRQDTRSRAAKSAMPAEPHLNIRDGNVILHTRDQEHIRELFDFEEPDPFLFDPRFRQGEPDDLYLGYGAIMLRDRPTRISLENSCSDGSSRHNDPFVSKPSEISLSEEALALRPLSHHPDEQNASHEFFGPFDDLGVGHFIPQGNAFFSAEPELKYGEGEGIDLGIIPEVDLGAEGGRHRQTSSRFGIESEVGRGYQERQRHTSIMGIPMSPVGMQRTDDDPYHSTKRENRPPAGQDPPFEFEPASQFINPEVSFGDQAEQLETLDPESLEKLTLKRKDASPPPLERRKFIKVLVDPVPSLSAEKLMSMREHYRQERLKRASKYHHRRLHQLIEARAKELVYGIPPYCLIQASSLRELWNGCVNVPEVGGPGGRRMYYSATRSDDLDKRPDILSNTNYAGAYEKLAAVDRPHGAKQGLDQGEMSLELPSSFNSGQIDNRDIEPLEPLQGSAGHRESSFRPPENLPWLNFEQNRNQVEPFFGEDQERIDEIEEDVMGRHRAPSYESGTHRLSMSQVLPWNRQGLLAAAGNAEGYESDFGALDSYGMDAGEASGRRSSQIRRETPVHLRRRSSLLSFSREATRISSTPQQTRSIEQIKQLETDPEAINFLAWSETQIDDPSDFLCEFCFVAQFPLVEMELEISDLAPVASTSGPIAAQTFIKVLSLASHDLFQVVEQDEAYGEIRLKILAPMS</sequence>
<dbReference type="GO" id="GO:0007062">
    <property type="term" value="P:sister chromatid cohesion"/>
    <property type="evidence" value="ECO:0007669"/>
    <property type="project" value="InterPro"/>
</dbReference>
<dbReference type="GO" id="GO:0003682">
    <property type="term" value="F:chromatin binding"/>
    <property type="evidence" value="ECO:0007669"/>
    <property type="project" value="TreeGrafter"/>
</dbReference>
<evidence type="ECO:0000313" key="6">
    <source>
        <dbReference type="EMBL" id="KNZ48199.1"/>
    </source>
</evidence>
<dbReference type="GO" id="GO:0008278">
    <property type="term" value="C:cohesin complex"/>
    <property type="evidence" value="ECO:0007669"/>
    <property type="project" value="InterPro"/>
</dbReference>
<keyword evidence="7" id="KW-1185">Reference proteome</keyword>
<dbReference type="PANTHER" id="PTHR12585:SF72">
    <property type="entry name" value="MEIOTIC RECOMBINATION PROTEIN REC8"/>
    <property type="match status" value="1"/>
</dbReference>
<evidence type="ECO:0008006" key="8">
    <source>
        <dbReference type="Google" id="ProtNLM"/>
    </source>
</evidence>
<organism evidence="6 7">
    <name type="scientific">Puccinia sorghi</name>
    <dbReference type="NCBI Taxonomy" id="27349"/>
    <lineage>
        <taxon>Eukaryota</taxon>
        <taxon>Fungi</taxon>
        <taxon>Dikarya</taxon>
        <taxon>Basidiomycota</taxon>
        <taxon>Pucciniomycotina</taxon>
        <taxon>Pucciniomycetes</taxon>
        <taxon>Pucciniales</taxon>
        <taxon>Pucciniaceae</taxon>
        <taxon>Puccinia</taxon>
    </lineage>
</organism>
<evidence type="ECO:0000256" key="3">
    <source>
        <dbReference type="SAM" id="MobiDB-lite"/>
    </source>
</evidence>
<dbReference type="EMBL" id="LAVV01011096">
    <property type="protein sequence ID" value="KNZ48199.1"/>
    <property type="molecule type" value="Genomic_DNA"/>
</dbReference>
<dbReference type="STRING" id="27349.A0A0L6UI11"/>